<feature type="region of interest" description="Disordered" evidence="1">
    <location>
        <begin position="107"/>
        <end position="169"/>
    </location>
</feature>
<protein>
    <submittedName>
        <fullName evidence="2">Uncharacterized protein</fullName>
    </submittedName>
</protein>
<comment type="caution">
    <text evidence="2">The sequence shown here is derived from an EMBL/GenBank/DDBJ whole genome shotgun (WGS) entry which is preliminary data.</text>
</comment>
<feature type="compositionally biased region" description="Low complexity" evidence="1">
    <location>
        <begin position="133"/>
        <end position="169"/>
    </location>
</feature>
<feature type="compositionally biased region" description="Low complexity" evidence="1">
    <location>
        <begin position="107"/>
        <end position="121"/>
    </location>
</feature>
<proteinExistence type="predicted"/>
<accession>A0A8G1UAB3</accession>
<evidence type="ECO:0000313" key="2">
    <source>
        <dbReference type="EMBL" id="ROR35766.1"/>
    </source>
</evidence>
<evidence type="ECO:0000313" key="3">
    <source>
        <dbReference type="Proteomes" id="UP000267408"/>
    </source>
</evidence>
<feature type="compositionally biased region" description="Pro residues" evidence="1">
    <location>
        <begin position="122"/>
        <end position="132"/>
    </location>
</feature>
<gene>
    <name evidence="2" type="ORF">EDD39_7429</name>
</gene>
<organism evidence="2 3">
    <name type="scientific">Kitasatospora cineracea</name>
    <dbReference type="NCBI Taxonomy" id="88074"/>
    <lineage>
        <taxon>Bacteria</taxon>
        <taxon>Bacillati</taxon>
        <taxon>Actinomycetota</taxon>
        <taxon>Actinomycetes</taxon>
        <taxon>Kitasatosporales</taxon>
        <taxon>Streptomycetaceae</taxon>
        <taxon>Kitasatospora</taxon>
    </lineage>
</organism>
<sequence>MSTPDFTVLDLDLPVGSKNKTATPVAGERAALLVVPGHRLPGAAADVTAVTDTREYLTAFAEELARAADAAALTDALVERYPDHGVLIARRHLASAADDLEALRATTAPTSSTARTSSSWPAAPPSTRPPAARPTCASPATSSCAAAASSASSSSSTPPRSATPYPGAL</sequence>
<reference evidence="2 3" key="1">
    <citation type="submission" date="2018-11" db="EMBL/GenBank/DDBJ databases">
        <title>Sequencing the genomes of 1000 actinobacteria strains.</title>
        <authorList>
            <person name="Klenk H.-P."/>
        </authorList>
    </citation>
    <scope>NUCLEOTIDE SEQUENCE [LARGE SCALE GENOMIC DNA]</scope>
    <source>
        <strain evidence="2 3">DSM 44780</strain>
    </source>
</reference>
<dbReference type="Proteomes" id="UP000267408">
    <property type="component" value="Unassembled WGS sequence"/>
</dbReference>
<evidence type="ECO:0000256" key="1">
    <source>
        <dbReference type="SAM" id="MobiDB-lite"/>
    </source>
</evidence>
<name>A0A8G1UAB3_9ACTN</name>
<dbReference type="AlphaFoldDB" id="A0A8G1UAB3"/>
<dbReference type="EMBL" id="RJVJ01000003">
    <property type="protein sequence ID" value="ROR35766.1"/>
    <property type="molecule type" value="Genomic_DNA"/>
</dbReference>